<reference evidence="15 16" key="1">
    <citation type="journal article" date="2015" name="Genome Biol. Evol.">
        <title>Phylogenomic analyses indicate that early fungi evolved digesting cell walls of algal ancestors of land plants.</title>
        <authorList>
            <person name="Chang Y."/>
            <person name="Wang S."/>
            <person name="Sekimoto S."/>
            <person name="Aerts A.L."/>
            <person name="Choi C."/>
            <person name="Clum A."/>
            <person name="LaButti K.M."/>
            <person name="Lindquist E.A."/>
            <person name="Yee Ngan C."/>
            <person name="Ohm R.A."/>
            <person name="Salamov A.A."/>
            <person name="Grigoriev I.V."/>
            <person name="Spatafora J.W."/>
            <person name="Berbee M.L."/>
        </authorList>
    </citation>
    <scope>NUCLEOTIDE SEQUENCE [LARGE SCALE GENOMIC DNA]</scope>
    <source>
        <strain evidence="15 16">JEL478</strain>
    </source>
</reference>
<evidence type="ECO:0000313" key="16">
    <source>
        <dbReference type="Proteomes" id="UP000070544"/>
    </source>
</evidence>
<dbReference type="Gene3D" id="2.40.50.140">
    <property type="entry name" value="Nucleic acid-binding proteins"/>
    <property type="match status" value="1"/>
</dbReference>
<evidence type="ECO:0000256" key="13">
    <source>
        <dbReference type="SAM" id="MobiDB-lite"/>
    </source>
</evidence>
<keyword evidence="16" id="KW-1185">Reference proteome</keyword>
<dbReference type="Gene3D" id="3.30.1640.10">
    <property type="entry name" value="mini-chromosome maintenance (MCM) complex, chain A, domain 1"/>
    <property type="match status" value="1"/>
</dbReference>
<organism evidence="15 16">
    <name type="scientific">Gonapodya prolifera (strain JEL478)</name>
    <name type="common">Monoblepharis prolifera</name>
    <dbReference type="NCBI Taxonomy" id="1344416"/>
    <lineage>
        <taxon>Eukaryota</taxon>
        <taxon>Fungi</taxon>
        <taxon>Fungi incertae sedis</taxon>
        <taxon>Chytridiomycota</taxon>
        <taxon>Chytridiomycota incertae sedis</taxon>
        <taxon>Monoblepharidomycetes</taxon>
        <taxon>Monoblepharidales</taxon>
        <taxon>Gonapodyaceae</taxon>
        <taxon>Gonapodya</taxon>
    </lineage>
</organism>
<protein>
    <recommendedName>
        <fullName evidence="12">DNA replication licensing factor MCM7</fullName>
        <ecNumber evidence="12">3.6.4.12</ecNumber>
    </recommendedName>
</protein>
<dbReference type="Pfam" id="PF17855">
    <property type="entry name" value="MCM_lid"/>
    <property type="match status" value="1"/>
</dbReference>
<name>A0A139AMF7_GONPJ</name>
<evidence type="ECO:0000256" key="3">
    <source>
        <dbReference type="ARBA" id="ARBA00022741"/>
    </source>
</evidence>
<keyword evidence="7 11" id="KW-0238">DNA-binding</keyword>
<dbReference type="PROSITE" id="PS50051">
    <property type="entry name" value="MCM_2"/>
    <property type="match status" value="1"/>
</dbReference>
<dbReference type="GO" id="GO:0005524">
    <property type="term" value="F:ATP binding"/>
    <property type="evidence" value="ECO:0007669"/>
    <property type="project" value="UniProtKB-KW"/>
</dbReference>
<dbReference type="Gene3D" id="2.20.28.10">
    <property type="match status" value="1"/>
</dbReference>
<dbReference type="InterPro" id="IPR008050">
    <property type="entry name" value="MCM7"/>
</dbReference>
<dbReference type="GO" id="GO:0017116">
    <property type="term" value="F:single-stranded DNA helicase activity"/>
    <property type="evidence" value="ECO:0007669"/>
    <property type="project" value="TreeGrafter"/>
</dbReference>
<keyword evidence="3 11" id="KW-0547">Nucleotide-binding</keyword>
<evidence type="ECO:0000256" key="5">
    <source>
        <dbReference type="ARBA" id="ARBA00022806"/>
    </source>
</evidence>
<dbReference type="PANTHER" id="PTHR11630">
    <property type="entry name" value="DNA REPLICATION LICENSING FACTOR MCM FAMILY MEMBER"/>
    <property type="match status" value="1"/>
</dbReference>
<dbReference type="PRINTS" id="PR01657">
    <property type="entry name" value="MCMFAMILY"/>
</dbReference>
<dbReference type="FunFam" id="3.40.50.300:FF:000288">
    <property type="entry name" value="DNA replication licensing factor MCM7"/>
    <property type="match status" value="1"/>
</dbReference>
<comment type="function">
    <text evidence="12">Acts as component of the MCM2-7 complex (MCM complex) which is the replicative helicase essential for 'once per cell cycle' DNA replication initiation and elongation in eukaryotic cells. The active ATPase sites in the MCM2-7 ring are formed through the interaction surfaces of two neighboring subunits such that a critical structure of a conserved arginine finger motif is provided in trans relative to the ATP-binding site of the Walker A box of the adjacent subunit. The six ATPase active sites, however, are likely to contribute differentially to the complex helicase activity.</text>
</comment>
<keyword evidence="8 12" id="KW-0539">Nucleus</keyword>
<evidence type="ECO:0000256" key="10">
    <source>
        <dbReference type="ARBA" id="ARBA00048432"/>
    </source>
</evidence>
<dbReference type="InterPro" id="IPR033762">
    <property type="entry name" value="MCM_OB"/>
</dbReference>
<dbReference type="InterPro" id="IPR027417">
    <property type="entry name" value="P-loop_NTPase"/>
</dbReference>
<dbReference type="InterPro" id="IPR018525">
    <property type="entry name" value="MCM_CS"/>
</dbReference>
<dbReference type="PANTHER" id="PTHR11630:SF26">
    <property type="entry name" value="DNA REPLICATION LICENSING FACTOR MCM7"/>
    <property type="match status" value="1"/>
</dbReference>
<proteinExistence type="inferred from homology"/>
<dbReference type="Pfam" id="PF17207">
    <property type="entry name" value="MCM_OB"/>
    <property type="match status" value="1"/>
</dbReference>
<dbReference type="InterPro" id="IPR001208">
    <property type="entry name" value="MCM_dom"/>
</dbReference>
<comment type="subcellular location">
    <subcellularLocation>
        <location evidence="1 12">Nucleus</location>
    </subcellularLocation>
</comment>
<dbReference type="GO" id="GO:0006271">
    <property type="term" value="P:DNA strand elongation involved in DNA replication"/>
    <property type="evidence" value="ECO:0007669"/>
    <property type="project" value="TreeGrafter"/>
</dbReference>
<dbReference type="InterPro" id="IPR041562">
    <property type="entry name" value="MCM_lid"/>
</dbReference>
<feature type="compositionally biased region" description="Pro residues" evidence="13">
    <location>
        <begin position="146"/>
        <end position="155"/>
    </location>
</feature>
<dbReference type="Gene3D" id="3.40.50.300">
    <property type="entry name" value="P-loop containing nucleotide triphosphate hydrolases"/>
    <property type="match status" value="1"/>
</dbReference>
<keyword evidence="9 12" id="KW-0131">Cell cycle</keyword>
<accession>A0A139AMF7</accession>
<comment type="catalytic activity">
    <reaction evidence="10">
        <text>ATP + H2O = ADP + phosphate + H(+)</text>
        <dbReference type="Rhea" id="RHEA:13065"/>
        <dbReference type="ChEBI" id="CHEBI:15377"/>
        <dbReference type="ChEBI" id="CHEBI:15378"/>
        <dbReference type="ChEBI" id="CHEBI:30616"/>
        <dbReference type="ChEBI" id="CHEBI:43474"/>
        <dbReference type="ChEBI" id="CHEBI:456216"/>
        <dbReference type="EC" id="3.6.4.12"/>
    </reaction>
    <physiologicalReaction direction="left-to-right" evidence="10">
        <dbReference type="Rhea" id="RHEA:13066"/>
    </physiologicalReaction>
</comment>
<dbReference type="GO" id="GO:0006270">
    <property type="term" value="P:DNA replication initiation"/>
    <property type="evidence" value="ECO:0007669"/>
    <property type="project" value="InterPro"/>
</dbReference>
<dbReference type="FunFam" id="2.20.28.10:FF:000004">
    <property type="entry name" value="DNA replication licensing factor MCM7"/>
    <property type="match status" value="1"/>
</dbReference>
<dbReference type="OrthoDB" id="3207464at2759"/>
<keyword evidence="4 12" id="KW-0378">Hydrolase</keyword>
<evidence type="ECO:0000259" key="14">
    <source>
        <dbReference type="PROSITE" id="PS50051"/>
    </source>
</evidence>
<evidence type="ECO:0000256" key="6">
    <source>
        <dbReference type="ARBA" id="ARBA00022840"/>
    </source>
</evidence>
<evidence type="ECO:0000256" key="7">
    <source>
        <dbReference type="ARBA" id="ARBA00023125"/>
    </source>
</evidence>
<keyword evidence="6 11" id="KW-0067">ATP-binding</keyword>
<dbReference type="GO" id="GO:0000727">
    <property type="term" value="P:double-strand break repair via break-induced replication"/>
    <property type="evidence" value="ECO:0007669"/>
    <property type="project" value="TreeGrafter"/>
</dbReference>
<dbReference type="GO" id="GO:0005656">
    <property type="term" value="C:nuclear pre-replicative complex"/>
    <property type="evidence" value="ECO:0007669"/>
    <property type="project" value="UniProtKB-ARBA"/>
</dbReference>
<dbReference type="PRINTS" id="PR01663">
    <property type="entry name" value="MCMPROTEIN7"/>
</dbReference>
<dbReference type="GO" id="GO:0042555">
    <property type="term" value="C:MCM complex"/>
    <property type="evidence" value="ECO:0007669"/>
    <property type="project" value="InterPro"/>
</dbReference>
<evidence type="ECO:0000256" key="12">
    <source>
        <dbReference type="RuleBase" id="RU365012"/>
    </source>
</evidence>
<evidence type="ECO:0000256" key="9">
    <source>
        <dbReference type="ARBA" id="ARBA00023306"/>
    </source>
</evidence>
<evidence type="ECO:0000313" key="15">
    <source>
        <dbReference type="EMBL" id="KXS17754.1"/>
    </source>
</evidence>
<dbReference type="InterPro" id="IPR031327">
    <property type="entry name" value="MCM"/>
</dbReference>
<dbReference type="GO" id="GO:0003697">
    <property type="term" value="F:single-stranded DNA binding"/>
    <property type="evidence" value="ECO:0007669"/>
    <property type="project" value="TreeGrafter"/>
</dbReference>
<dbReference type="GO" id="GO:0006279">
    <property type="term" value="P:premeiotic DNA replication"/>
    <property type="evidence" value="ECO:0007669"/>
    <property type="project" value="UniProtKB-ARBA"/>
</dbReference>
<dbReference type="GO" id="GO:0031261">
    <property type="term" value="C:DNA replication preinitiation complex"/>
    <property type="evidence" value="ECO:0007669"/>
    <property type="project" value="UniProtKB-ARBA"/>
</dbReference>
<dbReference type="Pfam" id="PF14551">
    <property type="entry name" value="MCM_N"/>
    <property type="match status" value="1"/>
</dbReference>
<dbReference type="PROSITE" id="PS00847">
    <property type="entry name" value="MCM_1"/>
    <property type="match status" value="1"/>
</dbReference>
<sequence length="764" mass="85304">MAATSAANYNFNYANETDALANFLEKFEIREDENQMEVDTPRSSRRRPAVNVRRKYQDQLKAISDGESDTITVELDDLNNSDDIDESLIQHIQSNTKRYIDLFSRAIDRLLPENHGQITEESSPLEVIMYQRRRMQQAGQENQNPALPPNQPPQYPPALTRRFNVFIKPLSKDKALAVRDVHASRIGHLVTVRGIVTRVSNVKPLLKVAAYSCDKCGSEIFEEVTKQQYTPRSECPSQQCKQQGTRGVLYPQTRASKFETYQEVKLQEMTDQVPIGHIPRTMTVHLYGSLVRQVKPGDSVHIGGIWVPTPHVGYAARFAGLITDTFLEAMHVTQLKQQYSQMTISHDAQARIEQLADDPDTYELLSKSIAPEIYGHEDVKKALLLLLVGGVPKETGDSMKIRGELNVCLMGDPGMAKSQLLKYISKIAPRGVYTTGRGSSGVGLTAAVTKDPVTNEMVLEGGALVLADNGIACIDEFDKMDESDRTAIHEVMEQQTISIAKAGITTTLNARASILAAANPAFGRYNTKMRPTQNINLPAALLSRFDLLFLILDKADDDDDTRLAKHVTYVHQHLKQPPTPDSNRLVSIDLMKQYISRARQFRPRLSKQVADYVVNQYVKMRGDQTTRELQYTSARTLLSIIRMATAKARLRFSDEATEEDVREAVRLLDVSKSSLATALGAAEDTDPSDRIYSVLRERAQGADGAFRSVRIADLESACRAKGITQTQIDAFFDEYTAMGVIEKTGTTVRWIHTGADGDDVEEDY</sequence>
<dbReference type="EMBL" id="KQ965745">
    <property type="protein sequence ID" value="KXS17754.1"/>
    <property type="molecule type" value="Genomic_DNA"/>
</dbReference>
<evidence type="ECO:0000256" key="8">
    <source>
        <dbReference type="ARBA" id="ARBA00023242"/>
    </source>
</evidence>
<feature type="domain" description="MCM C-terminal AAA(+) ATPase" evidence="14">
    <location>
        <begin position="361"/>
        <end position="567"/>
    </location>
</feature>
<evidence type="ECO:0000256" key="2">
    <source>
        <dbReference type="ARBA" id="ARBA00022705"/>
    </source>
</evidence>
<evidence type="ECO:0000256" key="1">
    <source>
        <dbReference type="ARBA" id="ARBA00004123"/>
    </source>
</evidence>
<dbReference type="GO" id="GO:0043596">
    <property type="term" value="C:nuclear replication fork"/>
    <property type="evidence" value="ECO:0007669"/>
    <property type="project" value="UniProtKB-ARBA"/>
</dbReference>
<dbReference type="SUPFAM" id="SSF52540">
    <property type="entry name" value="P-loop containing nucleoside triphosphate hydrolases"/>
    <property type="match status" value="1"/>
</dbReference>
<dbReference type="Pfam" id="PF00493">
    <property type="entry name" value="MCM"/>
    <property type="match status" value="1"/>
</dbReference>
<dbReference type="Proteomes" id="UP000070544">
    <property type="component" value="Unassembled WGS sequence"/>
</dbReference>
<dbReference type="AlphaFoldDB" id="A0A139AMF7"/>
<comment type="similarity">
    <text evidence="11">Belongs to the MCM family.</text>
</comment>
<dbReference type="SMART" id="SM00350">
    <property type="entry name" value="MCM"/>
    <property type="match status" value="1"/>
</dbReference>
<evidence type="ECO:0000256" key="4">
    <source>
        <dbReference type="ARBA" id="ARBA00022801"/>
    </source>
</evidence>
<dbReference type="EC" id="3.6.4.12" evidence="12"/>
<dbReference type="InterPro" id="IPR027925">
    <property type="entry name" value="MCM_N"/>
</dbReference>
<evidence type="ECO:0000256" key="11">
    <source>
        <dbReference type="RuleBase" id="RU004070"/>
    </source>
</evidence>
<dbReference type="OMA" id="AQHVTYV"/>
<dbReference type="STRING" id="1344416.A0A139AMF7"/>
<keyword evidence="5 12" id="KW-0347">Helicase</keyword>
<dbReference type="SUPFAM" id="SSF50249">
    <property type="entry name" value="Nucleic acid-binding proteins"/>
    <property type="match status" value="1"/>
</dbReference>
<feature type="region of interest" description="Disordered" evidence="13">
    <location>
        <begin position="135"/>
        <end position="155"/>
    </location>
</feature>
<keyword evidence="2 12" id="KW-0235">DNA replication</keyword>
<dbReference type="GO" id="GO:0016887">
    <property type="term" value="F:ATP hydrolysis activity"/>
    <property type="evidence" value="ECO:0007669"/>
    <property type="project" value="RHEA"/>
</dbReference>
<dbReference type="InterPro" id="IPR012340">
    <property type="entry name" value="NA-bd_OB-fold"/>
</dbReference>
<gene>
    <name evidence="12" type="primary">MCM7</name>
    <name evidence="15" type="ORF">M427DRAFT_133246</name>
</gene>